<gene>
    <name evidence="7" type="ORF">E4P33_02590</name>
</gene>
<feature type="transmembrane region" description="Helical" evidence="6">
    <location>
        <begin position="263"/>
        <end position="284"/>
    </location>
</feature>
<evidence type="ECO:0000313" key="8">
    <source>
        <dbReference type="Proteomes" id="UP000298017"/>
    </source>
</evidence>
<evidence type="ECO:0000256" key="5">
    <source>
        <dbReference type="ARBA" id="ARBA00023136"/>
    </source>
</evidence>
<feature type="transmembrane region" description="Helical" evidence="6">
    <location>
        <begin position="115"/>
        <end position="131"/>
    </location>
</feature>
<evidence type="ECO:0000256" key="4">
    <source>
        <dbReference type="ARBA" id="ARBA00022989"/>
    </source>
</evidence>
<feature type="transmembrane region" description="Helical" evidence="6">
    <location>
        <begin position="181"/>
        <end position="200"/>
    </location>
</feature>
<dbReference type="GO" id="GO:0022857">
    <property type="term" value="F:transmembrane transporter activity"/>
    <property type="evidence" value="ECO:0007669"/>
    <property type="project" value="InterPro"/>
</dbReference>
<protein>
    <submittedName>
        <fullName evidence="7">MFS transporter</fullName>
    </submittedName>
</protein>
<accession>A0AAX2SFD6</accession>
<evidence type="ECO:0000256" key="3">
    <source>
        <dbReference type="ARBA" id="ARBA00022692"/>
    </source>
</evidence>
<keyword evidence="2" id="KW-0813">Transport</keyword>
<dbReference type="InterPro" id="IPR011701">
    <property type="entry name" value="MFS"/>
</dbReference>
<feature type="transmembrane region" description="Helical" evidence="6">
    <location>
        <begin position="232"/>
        <end position="251"/>
    </location>
</feature>
<dbReference type="RefSeq" id="WP_135010062.1">
    <property type="nucleotide sequence ID" value="NZ_JAYEXM010000004.1"/>
</dbReference>
<keyword evidence="5 6" id="KW-0472">Membrane</keyword>
<dbReference type="PANTHER" id="PTHR12778:SF10">
    <property type="entry name" value="MAJOR FACILITATOR SUPERFAMILY DOMAIN-CONTAINING PROTEIN 3"/>
    <property type="match status" value="1"/>
</dbReference>
<dbReference type="InterPro" id="IPR004752">
    <property type="entry name" value="AmpG_permease/AT-1"/>
</dbReference>
<keyword evidence="3 6" id="KW-0812">Transmembrane</keyword>
<evidence type="ECO:0000256" key="6">
    <source>
        <dbReference type="SAM" id="Phobius"/>
    </source>
</evidence>
<feature type="transmembrane region" description="Helical" evidence="6">
    <location>
        <begin position="296"/>
        <end position="316"/>
    </location>
</feature>
<evidence type="ECO:0000256" key="1">
    <source>
        <dbReference type="ARBA" id="ARBA00004141"/>
    </source>
</evidence>
<proteinExistence type="predicted"/>
<feature type="transmembrane region" description="Helical" evidence="6">
    <location>
        <begin position="365"/>
        <end position="386"/>
    </location>
</feature>
<evidence type="ECO:0000313" key="7">
    <source>
        <dbReference type="EMBL" id="TFI02515.1"/>
    </source>
</evidence>
<dbReference type="EMBL" id="SPNK01000002">
    <property type="protein sequence ID" value="TFI02515.1"/>
    <property type="molecule type" value="Genomic_DNA"/>
</dbReference>
<feature type="transmembrane region" description="Helical" evidence="6">
    <location>
        <begin position="88"/>
        <end position="109"/>
    </location>
</feature>
<dbReference type="SUPFAM" id="SSF103473">
    <property type="entry name" value="MFS general substrate transporter"/>
    <property type="match status" value="1"/>
</dbReference>
<feature type="transmembrane region" description="Helical" evidence="6">
    <location>
        <begin position="392"/>
        <end position="410"/>
    </location>
</feature>
<reference evidence="7 8" key="1">
    <citation type="submission" date="2019-03" db="EMBL/GenBank/DDBJ databases">
        <title>Genome Sequencing and Assembly of Various Microbes Isolated from Alder Root Nodule.</title>
        <authorList>
            <person name="Swanson E."/>
            <person name="Sevigny J.L."/>
            <person name="Pesce C."/>
            <person name="Davis I."/>
            <person name="Kleiner V."/>
            <person name="Tisa L."/>
        </authorList>
    </citation>
    <scope>NUCLEOTIDE SEQUENCE [LARGE SCALE GENOMIC DNA]</scope>
    <source>
        <strain evidence="7 8">4R-31</strain>
    </source>
</reference>
<evidence type="ECO:0000256" key="2">
    <source>
        <dbReference type="ARBA" id="ARBA00022448"/>
    </source>
</evidence>
<dbReference type="Proteomes" id="UP000298017">
    <property type="component" value="Unassembled WGS sequence"/>
</dbReference>
<dbReference type="AlphaFoldDB" id="A0AAX2SFD6"/>
<feature type="transmembrane region" description="Helical" evidence="6">
    <location>
        <begin position="152"/>
        <end position="175"/>
    </location>
</feature>
<feature type="transmembrane region" description="Helical" evidence="6">
    <location>
        <begin position="53"/>
        <end position="76"/>
    </location>
</feature>
<keyword evidence="4 6" id="KW-1133">Transmembrane helix</keyword>
<organism evidence="7 8">
    <name type="scientific">Kocuria rhizophila</name>
    <dbReference type="NCBI Taxonomy" id="72000"/>
    <lineage>
        <taxon>Bacteria</taxon>
        <taxon>Bacillati</taxon>
        <taxon>Actinomycetota</taxon>
        <taxon>Actinomycetes</taxon>
        <taxon>Micrococcales</taxon>
        <taxon>Micrococcaceae</taxon>
        <taxon>Kocuria</taxon>
    </lineage>
</organism>
<keyword evidence="8" id="KW-1185">Reference proteome</keyword>
<dbReference type="PANTHER" id="PTHR12778">
    <property type="entry name" value="SOLUTE CARRIER FAMILY 33 ACETYL-COA TRANSPORTER -RELATED"/>
    <property type="match status" value="1"/>
</dbReference>
<name>A0AAX2SFD6_KOCRH</name>
<dbReference type="Pfam" id="PF07690">
    <property type="entry name" value="MFS_1"/>
    <property type="match status" value="1"/>
</dbReference>
<feature type="transmembrane region" description="Helical" evidence="6">
    <location>
        <begin position="328"/>
        <end position="353"/>
    </location>
</feature>
<feature type="transmembrane region" description="Helical" evidence="6">
    <location>
        <begin position="20"/>
        <end position="47"/>
    </location>
</feature>
<comment type="subcellular location">
    <subcellularLocation>
        <location evidence="1">Membrane</location>
        <topology evidence="1">Multi-pass membrane protein</topology>
    </subcellularLocation>
</comment>
<sequence>MSTLTAPEPVAAVRSENRAFWLLLWALYTTQFIGASFLSTGLVGILRDGGTDLGILGMLQLLALVWPLKFLWAPLLDRWSPARSRGHYRTWLLVLQPLMVLSLLAMAVFSDPQDGLGVIILLAAAFVLFSATQDIAADALSVRGLDPEQHDLGAGVQVGASYIGTVVGGGLALLVYDAWGWRAAVVMLAACTAVAMVPVLRHREQEYAPAETRPAALSRMFGVLSVPGGKRWALVAVPLVALGSAAVWSLVTPALVDAGWSLGFIGTVTSVIAAAPALTAALMGGRLCRTRGRGTTLLIGAAIQLFGGICFIPVVWSGAELAHETQVLLGIVGACCVLAGYTVMNTGIYAVNLGMARPGHAGADFTLLSSISMLGGTIGASAGLFIADAAGYGTALVFGLLVAVAGVVACRTHPLLSARR</sequence>
<dbReference type="GO" id="GO:0016020">
    <property type="term" value="C:membrane"/>
    <property type="evidence" value="ECO:0007669"/>
    <property type="project" value="UniProtKB-SubCell"/>
</dbReference>
<comment type="caution">
    <text evidence="7">The sequence shown here is derived from an EMBL/GenBank/DDBJ whole genome shotgun (WGS) entry which is preliminary data.</text>
</comment>
<dbReference type="InterPro" id="IPR036259">
    <property type="entry name" value="MFS_trans_sf"/>
</dbReference>
<dbReference type="Gene3D" id="1.20.1250.20">
    <property type="entry name" value="MFS general substrate transporter like domains"/>
    <property type="match status" value="1"/>
</dbReference>